<dbReference type="GO" id="GO:0005886">
    <property type="term" value="C:plasma membrane"/>
    <property type="evidence" value="ECO:0007669"/>
    <property type="project" value="TreeGrafter"/>
</dbReference>
<dbReference type="GO" id="GO:0005524">
    <property type="term" value="F:ATP binding"/>
    <property type="evidence" value="ECO:0007669"/>
    <property type="project" value="UniProtKB-UniRule"/>
</dbReference>
<comment type="caution">
    <text evidence="6">The sequence shown here is derived from an EMBL/GenBank/DDBJ whole genome shotgun (WGS) entry which is preliminary data.</text>
</comment>
<feature type="compositionally biased region" description="Low complexity" evidence="3">
    <location>
        <begin position="689"/>
        <end position="717"/>
    </location>
</feature>
<evidence type="ECO:0000256" key="3">
    <source>
        <dbReference type="SAM" id="MobiDB-lite"/>
    </source>
</evidence>
<protein>
    <submittedName>
        <fullName evidence="6">Platelet-derived growth factor receptor beta</fullName>
    </submittedName>
</protein>
<dbReference type="InterPro" id="IPR011009">
    <property type="entry name" value="Kinase-like_dom_sf"/>
</dbReference>
<dbReference type="PANTHER" id="PTHR24416:SF600">
    <property type="entry name" value="PDGF- AND VEGF-RECEPTOR RELATED, ISOFORM J"/>
    <property type="match status" value="1"/>
</dbReference>
<keyword evidence="2" id="KW-0547">Nucleotide-binding</keyword>
<feature type="compositionally biased region" description="Low complexity" evidence="3">
    <location>
        <begin position="661"/>
        <end position="675"/>
    </location>
</feature>
<dbReference type="Proteomes" id="UP000094527">
    <property type="component" value="Unassembled WGS sequence"/>
</dbReference>
<comment type="subcellular location">
    <subcellularLocation>
        <location evidence="1">Membrane</location>
        <topology evidence="1">Single-pass membrane protein</topology>
    </subcellularLocation>
</comment>
<keyword evidence="4" id="KW-1133">Transmembrane helix</keyword>
<dbReference type="Gene3D" id="3.30.200.20">
    <property type="entry name" value="Phosphorylase Kinase, domain 1"/>
    <property type="match status" value="1"/>
</dbReference>
<evidence type="ECO:0000313" key="7">
    <source>
        <dbReference type="Proteomes" id="UP000094527"/>
    </source>
</evidence>
<reference evidence="6 7" key="1">
    <citation type="journal article" date="2016" name="Genome Biol. Evol.">
        <title>Gene Family Evolution Reflects Adaptation to Soil Environmental Stressors in the Genome of the Collembolan Orchesella cincta.</title>
        <authorList>
            <person name="Faddeeva-Vakhrusheva A."/>
            <person name="Derks M.F."/>
            <person name="Anvar S.Y."/>
            <person name="Agamennone V."/>
            <person name="Suring W."/>
            <person name="Smit S."/>
            <person name="van Straalen N.M."/>
            <person name="Roelofs D."/>
        </authorList>
    </citation>
    <scope>NUCLEOTIDE SEQUENCE [LARGE SCALE GENOMIC DNA]</scope>
    <source>
        <tissue evidence="6">Mixed pool</tissue>
    </source>
</reference>
<dbReference type="STRING" id="48709.A0A1D2MW13"/>
<evidence type="ECO:0000256" key="2">
    <source>
        <dbReference type="PROSITE-ProRule" id="PRU10141"/>
    </source>
</evidence>
<dbReference type="SUPFAM" id="SSF56112">
    <property type="entry name" value="Protein kinase-like (PK-like)"/>
    <property type="match status" value="1"/>
</dbReference>
<dbReference type="GO" id="GO:0004714">
    <property type="term" value="F:transmembrane receptor protein tyrosine kinase activity"/>
    <property type="evidence" value="ECO:0007669"/>
    <property type="project" value="TreeGrafter"/>
</dbReference>
<keyword evidence="2" id="KW-0067">ATP-binding</keyword>
<name>A0A1D2MW13_ORCCI</name>
<feature type="binding site" evidence="2">
    <location>
        <position position="843"/>
    </location>
    <ligand>
        <name>ATP</name>
        <dbReference type="ChEBI" id="CHEBI:30616"/>
    </ligand>
</feature>
<dbReference type="GO" id="GO:0043235">
    <property type="term" value="C:receptor complex"/>
    <property type="evidence" value="ECO:0007669"/>
    <property type="project" value="TreeGrafter"/>
</dbReference>
<dbReference type="EMBL" id="LJIJ01000495">
    <property type="protein sequence ID" value="ODM96865.1"/>
    <property type="molecule type" value="Genomic_DNA"/>
</dbReference>
<dbReference type="InterPro" id="IPR017441">
    <property type="entry name" value="Protein_kinase_ATP_BS"/>
</dbReference>
<dbReference type="PROSITE" id="PS50011">
    <property type="entry name" value="PROTEIN_KINASE_DOM"/>
    <property type="match status" value="1"/>
</dbReference>
<dbReference type="PANTHER" id="PTHR24416">
    <property type="entry name" value="TYROSINE-PROTEIN KINASE RECEPTOR"/>
    <property type="match status" value="1"/>
</dbReference>
<dbReference type="OrthoDB" id="6077854at2759"/>
<keyword evidence="7" id="KW-1185">Reference proteome</keyword>
<dbReference type="InterPro" id="IPR001245">
    <property type="entry name" value="Ser-Thr/Tyr_kinase_cat_dom"/>
</dbReference>
<dbReference type="PROSITE" id="PS00107">
    <property type="entry name" value="PROTEIN_KINASE_ATP"/>
    <property type="match status" value="1"/>
</dbReference>
<keyword evidence="4" id="KW-0812">Transmembrane</keyword>
<dbReference type="AlphaFoldDB" id="A0A1D2MW13"/>
<feature type="region of interest" description="Disordered" evidence="3">
    <location>
        <begin position="644"/>
        <end position="723"/>
    </location>
</feature>
<feature type="domain" description="Protein kinase" evidence="5">
    <location>
        <begin position="813"/>
        <end position="1002"/>
    </location>
</feature>
<evidence type="ECO:0000256" key="1">
    <source>
        <dbReference type="ARBA" id="ARBA00004167"/>
    </source>
</evidence>
<dbReference type="Pfam" id="PF07714">
    <property type="entry name" value="PK_Tyr_Ser-Thr"/>
    <property type="match status" value="1"/>
</dbReference>
<sequence>MHGVFYFILNYKFEPLAHYDTKTGINGSWKLRKGFTFSRSHTAVWFDPFVTSQVSLTAYEINGLIPMISKISSKFNKIVVGNRNWYSPRPNSHDLIAPAVATFNELHLKPQQQPMTVMMVFNFTDPSEFAITKKLADRANLIYNGTVKSLYLHYPDLSDKNVDEAATNLEKIQDLLKNTDYELGARFPIIDCGTTYIKPILKYFREIIFYRLPTDEELSQGPEMAFPGFETAFEHCISLTKSQSENEIVSIGFESAWSYLPSTDVERNSGDLVKFWKMMDNFAREKNINIVLSEAFDTPWRKEYLKDRQGWWRLIQNPLYYHSSQYIFEEKSAISSTTTTSKPQASDAAPTFLVGSERADTQSLVVDAIAEFNKGKDSDGPQIEALLTFALSHDRVAQLWDFNYIKSLADKANGIHAETVKWFYLETDALAKETVDIQHNLNIIQNSLKNTNYKLGARLHAFHCQFHNLTSTLLTLLPYIEQIIFYHYPLVEKLQDGADEVVPDLTRLFTKCLINVREIDNSISIGFQSGWLFQHGSTREGNSNNLEKSWDKMTDWAVLSKLDFVLDEALDNPELNSNRYQMGWWTLINNSSHHVLEEKKTGVQLPLGTPQLPQQSTESQLPTTIKPAAVTTQAEIVDTISKTPEETLTPKEPATTPKEFISTTTPKESISTTTIQHIDSSNLRPKFHSPPNKKIIPSSPGQSYNPTTVPPRRTTSTLEPTVSAPGTGLDTMSIILMILGITLLLVALVLVAAVVFCRPQRKRSSGNDPSLEYEIKEFYNGAENTIGEGDYIPGIRNLRYNKDLEISKTAFKIDKTATLGSGAFGAVYRGIVQKEQEIKVAIKTTKIPSPTTAISALLSEIKVMTHIGQHENVVSMIGAYTKEVRTGKIYVFLELCSLGSLEKYLRRNISAFTNSQQNVPSGNNANTGNCYEDFQIRVNVDTQAASHSYENTVVQCVKSPTYLNVPAEDEHVEAKKVSTSPDLHRWACEIANGMEFLASKSV</sequence>
<keyword evidence="6" id="KW-0675">Receptor</keyword>
<gene>
    <name evidence="6" type="ORF">Ocin01_09816</name>
</gene>
<organism evidence="6 7">
    <name type="scientific">Orchesella cincta</name>
    <name type="common">Springtail</name>
    <name type="synonym">Podura cincta</name>
    <dbReference type="NCBI Taxonomy" id="48709"/>
    <lineage>
        <taxon>Eukaryota</taxon>
        <taxon>Metazoa</taxon>
        <taxon>Ecdysozoa</taxon>
        <taxon>Arthropoda</taxon>
        <taxon>Hexapoda</taxon>
        <taxon>Collembola</taxon>
        <taxon>Entomobryomorpha</taxon>
        <taxon>Entomobryoidea</taxon>
        <taxon>Orchesellidae</taxon>
        <taxon>Orchesellinae</taxon>
        <taxon>Orchesella</taxon>
    </lineage>
</organism>
<proteinExistence type="predicted"/>
<evidence type="ECO:0000259" key="5">
    <source>
        <dbReference type="PROSITE" id="PS50011"/>
    </source>
</evidence>
<accession>A0A1D2MW13</accession>
<dbReference type="InterPro" id="IPR050122">
    <property type="entry name" value="RTK"/>
</dbReference>
<keyword evidence="4" id="KW-0472">Membrane</keyword>
<feature type="transmembrane region" description="Helical" evidence="4">
    <location>
        <begin position="734"/>
        <end position="757"/>
    </location>
</feature>
<dbReference type="GO" id="GO:0007169">
    <property type="term" value="P:cell surface receptor protein tyrosine kinase signaling pathway"/>
    <property type="evidence" value="ECO:0007669"/>
    <property type="project" value="TreeGrafter"/>
</dbReference>
<evidence type="ECO:0000256" key="4">
    <source>
        <dbReference type="SAM" id="Phobius"/>
    </source>
</evidence>
<evidence type="ECO:0000313" key="6">
    <source>
        <dbReference type="EMBL" id="ODM96865.1"/>
    </source>
</evidence>
<dbReference type="InterPro" id="IPR000719">
    <property type="entry name" value="Prot_kinase_dom"/>
</dbReference>